<protein>
    <submittedName>
        <fullName evidence="2">SMAD/FHA domain-containing protein</fullName>
    </submittedName>
</protein>
<gene>
    <name evidence="2" type="ORF">K493DRAFT_240705</name>
</gene>
<dbReference type="InterPro" id="IPR008984">
    <property type="entry name" value="SMAD_FHA_dom_sf"/>
</dbReference>
<dbReference type="Pfam" id="PF00498">
    <property type="entry name" value="FHA"/>
    <property type="match status" value="1"/>
</dbReference>
<organism evidence="2 3">
    <name type="scientific">Basidiobolus meristosporus CBS 931.73</name>
    <dbReference type="NCBI Taxonomy" id="1314790"/>
    <lineage>
        <taxon>Eukaryota</taxon>
        <taxon>Fungi</taxon>
        <taxon>Fungi incertae sedis</taxon>
        <taxon>Zoopagomycota</taxon>
        <taxon>Entomophthoromycotina</taxon>
        <taxon>Basidiobolomycetes</taxon>
        <taxon>Basidiobolales</taxon>
        <taxon>Basidiobolaceae</taxon>
        <taxon>Basidiobolus</taxon>
    </lineage>
</organism>
<dbReference type="InterPro" id="IPR000253">
    <property type="entry name" value="FHA_dom"/>
</dbReference>
<evidence type="ECO:0000313" key="2">
    <source>
        <dbReference type="EMBL" id="ORX82619.1"/>
    </source>
</evidence>
<accession>A0A1Y1XA63</accession>
<dbReference type="SMART" id="SM00240">
    <property type="entry name" value="FHA"/>
    <property type="match status" value="1"/>
</dbReference>
<keyword evidence="3" id="KW-1185">Reference proteome</keyword>
<name>A0A1Y1XA63_9FUNG</name>
<dbReference type="InterPro" id="IPR051176">
    <property type="entry name" value="Cent_Immune-Sig_Mod"/>
</dbReference>
<dbReference type="EMBL" id="MCFE01000665">
    <property type="protein sequence ID" value="ORX82619.1"/>
    <property type="molecule type" value="Genomic_DNA"/>
</dbReference>
<dbReference type="AlphaFoldDB" id="A0A1Y1XA63"/>
<dbReference type="PANTHER" id="PTHR15715:SF37">
    <property type="entry name" value="LD47843P"/>
    <property type="match status" value="1"/>
</dbReference>
<dbReference type="PANTHER" id="PTHR15715">
    <property type="entry name" value="CENTROSOMAL PROTEIN OF 170 KDA"/>
    <property type="match status" value="1"/>
</dbReference>
<dbReference type="SUPFAM" id="SSF49879">
    <property type="entry name" value="SMAD/FHA domain"/>
    <property type="match status" value="1"/>
</dbReference>
<reference evidence="2 3" key="1">
    <citation type="submission" date="2016-07" db="EMBL/GenBank/DDBJ databases">
        <title>Pervasive Adenine N6-methylation of Active Genes in Fungi.</title>
        <authorList>
            <consortium name="DOE Joint Genome Institute"/>
            <person name="Mondo S.J."/>
            <person name="Dannebaum R.O."/>
            <person name="Kuo R.C."/>
            <person name="Labutti K."/>
            <person name="Haridas S."/>
            <person name="Kuo A."/>
            <person name="Salamov A."/>
            <person name="Ahrendt S.R."/>
            <person name="Lipzen A."/>
            <person name="Sullivan W."/>
            <person name="Andreopoulos W.B."/>
            <person name="Clum A."/>
            <person name="Lindquist E."/>
            <person name="Daum C."/>
            <person name="Ramamoorthy G.K."/>
            <person name="Gryganskyi A."/>
            <person name="Culley D."/>
            <person name="Magnuson J.K."/>
            <person name="James T.Y."/>
            <person name="O'Malley M.A."/>
            <person name="Stajich J.E."/>
            <person name="Spatafora J.W."/>
            <person name="Visel A."/>
            <person name="Grigoriev I.V."/>
        </authorList>
    </citation>
    <scope>NUCLEOTIDE SEQUENCE [LARGE SCALE GENOMIC DNA]</scope>
    <source>
        <strain evidence="2 3">CBS 931.73</strain>
    </source>
</reference>
<dbReference type="OrthoDB" id="687730at2759"/>
<dbReference type="PROSITE" id="PS50006">
    <property type="entry name" value="FHA_DOMAIN"/>
    <property type="match status" value="1"/>
</dbReference>
<proteinExistence type="predicted"/>
<feature type="domain" description="FHA" evidence="1">
    <location>
        <begin position="36"/>
        <end position="92"/>
    </location>
</feature>
<dbReference type="GO" id="GO:0005737">
    <property type="term" value="C:cytoplasm"/>
    <property type="evidence" value="ECO:0007669"/>
    <property type="project" value="TreeGrafter"/>
</dbReference>
<sequence length="125" mass="14080">MRPFSVTDANDLPPTLILEPSNDTFSRKSLELFDRIKIGRQVSAKTLPESHNGFFNSQVLSRTHAEVWYENGKVYVKDLKSSNGTYLNSQRLSPDSCESAPFELKTGDTLEFGIDVESEKNGTYQ</sequence>
<dbReference type="Gene3D" id="2.60.200.20">
    <property type="match status" value="1"/>
</dbReference>
<dbReference type="STRING" id="1314790.A0A1Y1XA63"/>
<evidence type="ECO:0000313" key="3">
    <source>
        <dbReference type="Proteomes" id="UP000193498"/>
    </source>
</evidence>
<comment type="caution">
    <text evidence="2">The sequence shown here is derived from an EMBL/GenBank/DDBJ whole genome shotgun (WGS) entry which is preliminary data.</text>
</comment>
<dbReference type="InParanoid" id="A0A1Y1XA63"/>
<dbReference type="Proteomes" id="UP000193498">
    <property type="component" value="Unassembled WGS sequence"/>
</dbReference>
<evidence type="ECO:0000259" key="1">
    <source>
        <dbReference type="PROSITE" id="PS50006"/>
    </source>
</evidence>